<comment type="caution">
    <text evidence="13">The sequence shown here is derived from an EMBL/GenBank/DDBJ whole genome shotgun (WGS) entry which is preliminary data.</text>
</comment>
<sequence length="203" mass="22395">MIAIVDYGMGNVGSVQNALRLLGAEGRVTRNPKDFTEATHIILPGVGAFKDGMRGLRESGAVDSLTREVIEKKKPFLGICLGMQLLADIGEEGGETAGLGWIKGRTRRLRVDEKTYRLPHIGWNDVEFSTSPIFHNVVSHDFYFVHSYCIESTDSKLIIGTCEYGEVFAAAVHSENIFGVQFHPEKSQKGGLQLLKNFISLHS</sequence>
<evidence type="ECO:0000256" key="2">
    <source>
        <dbReference type="ARBA" id="ARBA00011152"/>
    </source>
</evidence>
<dbReference type="Gene3D" id="3.40.50.880">
    <property type="match status" value="1"/>
</dbReference>
<dbReference type="UniPathway" id="UPA00031">
    <property type="reaction ID" value="UER00010"/>
</dbReference>
<evidence type="ECO:0000256" key="11">
    <source>
        <dbReference type="PIRSR" id="PIRSR000495-1"/>
    </source>
</evidence>
<dbReference type="CDD" id="cd01748">
    <property type="entry name" value="GATase1_IGP_Synthase"/>
    <property type="match status" value="1"/>
</dbReference>
<dbReference type="Proteomes" id="UP000178042">
    <property type="component" value="Unassembled WGS sequence"/>
</dbReference>
<comment type="function">
    <text evidence="10">IGPS catalyzes the conversion of PRFAR and glutamine to IGP, AICAR and glutamate. The HisH subunit catalyzes the hydrolysis of glutamine to glutamate and ammonia as part of the synthesis of IGP and AICAR. The resulting ammonia molecule is channeled to the active site of HisF.</text>
</comment>
<protein>
    <recommendedName>
        <fullName evidence="10">Imidazole glycerol phosphate synthase subunit HisH</fullName>
        <ecNumber evidence="10">4.3.2.10</ecNumber>
    </recommendedName>
    <alternativeName>
        <fullName evidence="10">IGP synthase glutaminase subunit</fullName>
        <ecNumber evidence="10">3.5.1.2</ecNumber>
    </alternativeName>
    <alternativeName>
        <fullName evidence="10">IGP synthase subunit HisH</fullName>
    </alternativeName>
    <alternativeName>
        <fullName evidence="10">ImGP synthase subunit HisH</fullName>
        <shortName evidence="10">IGPS subunit HisH</shortName>
    </alternativeName>
</protein>
<dbReference type="GO" id="GO:0016829">
    <property type="term" value="F:lyase activity"/>
    <property type="evidence" value="ECO:0007669"/>
    <property type="project" value="UniProtKB-KW"/>
</dbReference>
<evidence type="ECO:0000256" key="1">
    <source>
        <dbReference type="ARBA" id="ARBA00005091"/>
    </source>
</evidence>
<keyword evidence="5 10" id="KW-0315">Glutamine amidotransferase</keyword>
<dbReference type="GO" id="GO:0004359">
    <property type="term" value="F:glutaminase activity"/>
    <property type="evidence" value="ECO:0007669"/>
    <property type="project" value="UniProtKB-EC"/>
</dbReference>
<feature type="active site" evidence="10 11">
    <location>
        <position position="185"/>
    </location>
</feature>
<evidence type="ECO:0000313" key="13">
    <source>
        <dbReference type="EMBL" id="OGG60558.1"/>
    </source>
</evidence>
<dbReference type="EMBL" id="MFLD01000012">
    <property type="protein sequence ID" value="OGG60558.1"/>
    <property type="molecule type" value="Genomic_DNA"/>
</dbReference>
<keyword evidence="6 10" id="KW-0368">Histidine biosynthesis</keyword>
<evidence type="ECO:0000256" key="9">
    <source>
        <dbReference type="ARBA" id="ARBA00049534"/>
    </source>
</evidence>
<dbReference type="GO" id="GO:0000107">
    <property type="term" value="F:imidazoleglycerol-phosphate synthase activity"/>
    <property type="evidence" value="ECO:0007669"/>
    <property type="project" value="UniProtKB-UniRule"/>
</dbReference>
<dbReference type="HAMAP" id="MF_00278">
    <property type="entry name" value="HisH"/>
    <property type="match status" value="1"/>
</dbReference>
<evidence type="ECO:0000256" key="5">
    <source>
        <dbReference type="ARBA" id="ARBA00022962"/>
    </source>
</evidence>
<evidence type="ECO:0000256" key="7">
    <source>
        <dbReference type="ARBA" id="ARBA00023239"/>
    </source>
</evidence>
<gene>
    <name evidence="10" type="primary">hisH</name>
    <name evidence="13" type="ORF">A3C86_04705</name>
</gene>
<keyword evidence="7 10" id="KW-0456">Lyase</keyword>
<comment type="catalytic activity">
    <reaction evidence="9 10">
        <text>L-glutamine + H2O = L-glutamate + NH4(+)</text>
        <dbReference type="Rhea" id="RHEA:15889"/>
        <dbReference type="ChEBI" id="CHEBI:15377"/>
        <dbReference type="ChEBI" id="CHEBI:28938"/>
        <dbReference type="ChEBI" id="CHEBI:29985"/>
        <dbReference type="ChEBI" id="CHEBI:58359"/>
        <dbReference type="EC" id="3.5.1.2"/>
    </reaction>
</comment>
<keyword evidence="3 10" id="KW-0028">Amino-acid biosynthesis</keyword>
<dbReference type="PANTHER" id="PTHR42701:SF1">
    <property type="entry name" value="IMIDAZOLE GLYCEROL PHOSPHATE SYNTHASE SUBUNIT HISH"/>
    <property type="match status" value="1"/>
</dbReference>
<evidence type="ECO:0000256" key="3">
    <source>
        <dbReference type="ARBA" id="ARBA00022605"/>
    </source>
</evidence>
<comment type="subcellular location">
    <subcellularLocation>
        <location evidence="10">Cytoplasm</location>
    </subcellularLocation>
</comment>
<accession>A0A1F6DGM1</accession>
<evidence type="ECO:0000256" key="6">
    <source>
        <dbReference type="ARBA" id="ARBA00023102"/>
    </source>
</evidence>
<dbReference type="GO" id="GO:0005737">
    <property type="term" value="C:cytoplasm"/>
    <property type="evidence" value="ECO:0007669"/>
    <property type="project" value="UniProtKB-SubCell"/>
</dbReference>
<proteinExistence type="inferred from homology"/>
<reference evidence="13 14" key="1">
    <citation type="journal article" date="2016" name="Nat. Commun.">
        <title>Thousands of microbial genomes shed light on interconnected biogeochemical processes in an aquifer system.</title>
        <authorList>
            <person name="Anantharaman K."/>
            <person name="Brown C.T."/>
            <person name="Hug L.A."/>
            <person name="Sharon I."/>
            <person name="Castelle C.J."/>
            <person name="Probst A.J."/>
            <person name="Thomas B.C."/>
            <person name="Singh A."/>
            <person name="Wilkins M.J."/>
            <person name="Karaoz U."/>
            <person name="Brodie E.L."/>
            <person name="Williams K.H."/>
            <person name="Hubbard S.S."/>
            <person name="Banfield J.F."/>
        </authorList>
    </citation>
    <scope>NUCLEOTIDE SEQUENCE [LARGE SCALE GENOMIC DNA]</scope>
</reference>
<dbReference type="Pfam" id="PF00117">
    <property type="entry name" value="GATase"/>
    <property type="match status" value="1"/>
</dbReference>
<evidence type="ECO:0000313" key="14">
    <source>
        <dbReference type="Proteomes" id="UP000178042"/>
    </source>
</evidence>
<comment type="catalytic activity">
    <reaction evidence="8 10">
        <text>5-[(5-phospho-1-deoxy-D-ribulos-1-ylimino)methylamino]-1-(5-phospho-beta-D-ribosyl)imidazole-4-carboxamide + L-glutamine = D-erythro-1-(imidazol-4-yl)glycerol 3-phosphate + 5-amino-1-(5-phospho-beta-D-ribosyl)imidazole-4-carboxamide + L-glutamate + H(+)</text>
        <dbReference type="Rhea" id="RHEA:24793"/>
        <dbReference type="ChEBI" id="CHEBI:15378"/>
        <dbReference type="ChEBI" id="CHEBI:29985"/>
        <dbReference type="ChEBI" id="CHEBI:58278"/>
        <dbReference type="ChEBI" id="CHEBI:58359"/>
        <dbReference type="ChEBI" id="CHEBI:58475"/>
        <dbReference type="ChEBI" id="CHEBI:58525"/>
        <dbReference type="EC" id="4.3.2.10"/>
    </reaction>
</comment>
<keyword evidence="13" id="KW-0808">Transferase</keyword>
<dbReference type="InterPro" id="IPR010139">
    <property type="entry name" value="Imidazole-glycPsynth_HisH"/>
</dbReference>
<evidence type="ECO:0000256" key="10">
    <source>
        <dbReference type="HAMAP-Rule" id="MF_00278"/>
    </source>
</evidence>
<comment type="pathway">
    <text evidence="1 10">Amino-acid biosynthesis; L-histidine biosynthesis; L-histidine from 5-phospho-alpha-D-ribose 1-diphosphate: step 5/9.</text>
</comment>
<evidence type="ECO:0000259" key="12">
    <source>
        <dbReference type="Pfam" id="PF00117"/>
    </source>
</evidence>
<dbReference type="EC" id="4.3.2.10" evidence="10"/>
<dbReference type="NCBIfam" id="TIGR01855">
    <property type="entry name" value="IMP_synth_hisH"/>
    <property type="match status" value="1"/>
</dbReference>
<dbReference type="GO" id="GO:0000105">
    <property type="term" value="P:L-histidine biosynthetic process"/>
    <property type="evidence" value="ECO:0007669"/>
    <property type="project" value="UniProtKB-UniRule"/>
</dbReference>
<keyword evidence="4 10" id="KW-0378">Hydrolase</keyword>
<evidence type="ECO:0000256" key="4">
    <source>
        <dbReference type="ARBA" id="ARBA00022801"/>
    </source>
</evidence>
<dbReference type="SUPFAM" id="SSF52317">
    <property type="entry name" value="Class I glutamine amidotransferase-like"/>
    <property type="match status" value="1"/>
</dbReference>
<dbReference type="EC" id="3.5.1.2" evidence="10"/>
<dbReference type="PROSITE" id="PS51273">
    <property type="entry name" value="GATASE_TYPE_1"/>
    <property type="match status" value="1"/>
</dbReference>
<evidence type="ECO:0000256" key="8">
    <source>
        <dbReference type="ARBA" id="ARBA00047838"/>
    </source>
</evidence>
<dbReference type="PIRSF" id="PIRSF000495">
    <property type="entry name" value="Amidotransf_hisH"/>
    <property type="match status" value="1"/>
</dbReference>
<name>A0A1F6DGM1_9BACT</name>
<keyword evidence="10" id="KW-0963">Cytoplasm</keyword>
<comment type="subunit">
    <text evidence="2 10">Heterodimer of HisH and HisF.</text>
</comment>
<dbReference type="InterPro" id="IPR017926">
    <property type="entry name" value="GATASE"/>
</dbReference>
<feature type="domain" description="Glutamine amidotransferase" evidence="12">
    <location>
        <begin position="4"/>
        <end position="198"/>
    </location>
</feature>
<dbReference type="InterPro" id="IPR029062">
    <property type="entry name" value="Class_I_gatase-like"/>
</dbReference>
<organism evidence="13 14">
    <name type="scientific">Candidatus Kaiserbacteria bacterium RIFCSPHIGHO2_02_FULL_49_16</name>
    <dbReference type="NCBI Taxonomy" id="1798490"/>
    <lineage>
        <taxon>Bacteria</taxon>
        <taxon>Candidatus Kaiseribacteriota</taxon>
    </lineage>
</organism>
<feature type="active site" description="Nucleophile" evidence="10 11">
    <location>
        <position position="80"/>
    </location>
</feature>
<feature type="active site" evidence="10 11">
    <location>
        <position position="183"/>
    </location>
</feature>
<dbReference type="PANTHER" id="PTHR42701">
    <property type="entry name" value="IMIDAZOLE GLYCEROL PHOSPHATE SYNTHASE SUBUNIT HISH"/>
    <property type="match status" value="1"/>
</dbReference>
<dbReference type="AlphaFoldDB" id="A0A1F6DGM1"/>